<comment type="caution">
    <text evidence="1">The sequence shown here is derived from an EMBL/GenBank/DDBJ whole genome shotgun (WGS) entry which is preliminary data.</text>
</comment>
<accession>A0A919XJW2</accession>
<gene>
    <name evidence="1" type="ORF">J2TS6_42450</name>
</gene>
<organism evidence="1 2">
    <name type="scientific">Paenibacillus albilobatus</name>
    <dbReference type="NCBI Taxonomy" id="2716884"/>
    <lineage>
        <taxon>Bacteria</taxon>
        <taxon>Bacillati</taxon>
        <taxon>Bacillota</taxon>
        <taxon>Bacilli</taxon>
        <taxon>Bacillales</taxon>
        <taxon>Paenibacillaceae</taxon>
        <taxon>Paenibacillus</taxon>
    </lineage>
</organism>
<dbReference type="EMBL" id="BORQ01000005">
    <property type="protein sequence ID" value="GIO33104.1"/>
    <property type="molecule type" value="Genomic_DNA"/>
</dbReference>
<reference evidence="1" key="1">
    <citation type="submission" date="2021-03" db="EMBL/GenBank/DDBJ databases">
        <title>Antimicrobial resistance genes in bacteria isolated from Japanese honey, and their potential for conferring macrolide and lincosamide resistance in the American foulbrood pathogen Paenibacillus larvae.</title>
        <authorList>
            <person name="Okamoto M."/>
            <person name="Kumagai M."/>
            <person name="Kanamori H."/>
            <person name="Takamatsu D."/>
        </authorList>
    </citation>
    <scope>NUCLEOTIDE SEQUENCE</scope>
    <source>
        <strain evidence="1">J2TS6</strain>
    </source>
</reference>
<protein>
    <submittedName>
        <fullName evidence="1">Uncharacterized protein</fullName>
    </submittedName>
</protein>
<proteinExistence type="predicted"/>
<dbReference type="AlphaFoldDB" id="A0A919XJW2"/>
<dbReference type="Proteomes" id="UP000679779">
    <property type="component" value="Unassembled WGS sequence"/>
</dbReference>
<sequence length="97" mass="11646">MFFFFEQFKRGQVCEIAKNDPRHETMPNLFPDRIGERVVIDKIDGDYLWCYDDVPVKYRINRNGKKTIDSDPRCVTSLYHYSQLKRIEAIPRSKISW</sequence>
<name>A0A919XJW2_9BACL</name>
<evidence type="ECO:0000313" key="1">
    <source>
        <dbReference type="EMBL" id="GIO33104.1"/>
    </source>
</evidence>
<keyword evidence="2" id="KW-1185">Reference proteome</keyword>
<evidence type="ECO:0000313" key="2">
    <source>
        <dbReference type="Proteomes" id="UP000679779"/>
    </source>
</evidence>